<dbReference type="GO" id="GO:0006351">
    <property type="term" value="P:DNA-templated transcription"/>
    <property type="evidence" value="ECO:0007669"/>
    <property type="project" value="InterPro"/>
</dbReference>
<evidence type="ECO:0000313" key="8">
    <source>
        <dbReference type="EMBL" id="PYI25137.1"/>
    </source>
</evidence>
<accession>A0A2V5IMQ0</accession>
<evidence type="ECO:0000256" key="2">
    <source>
        <dbReference type="ARBA" id="ARBA00023015"/>
    </source>
</evidence>
<evidence type="ECO:0000256" key="3">
    <source>
        <dbReference type="ARBA" id="ARBA00023125"/>
    </source>
</evidence>
<keyword evidence="4" id="KW-0804">Transcription</keyword>
<evidence type="ECO:0000256" key="6">
    <source>
        <dbReference type="SAM" id="MobiDB-lite"/>
    </source>
</evidence>
<dbReference type="CDD" id="cd12148">
    <property type="entry name" value="fungal_TF_MHR"/>
    <property type="match status" value="1"/>
</dbReference>
<dbReference type="SUPFAM" id="SSF57701">
    <property type="entry name" value="Zn2/Cys6 DNA-binding domain"/>
    <property type="match status" value="1"/>
</dbReference>
<evidence type="ECO:0000313" key="9">
    <source>
        <dbReference type="Proteomes" id="UP000248817"/>
    </source>
</evidence>
<dbReference type="GO" id="GO:0003677">
    <property type="term" value="F:DNA binding"/>
    <property type="evidence" value="ECO:0007669"/>
    <property type="project" value="UniProtKB-KW"/>
</dbReference>
<dbReference type="Pfam" id="PF04082">
    <property type="entry name" value="Fungal_trans"/>
    <property type="match status" value="1"/>
</dbReference>
<reference evidence="8 9" key="1">
    <citation type="submission" date="2018-02" db="EMBL/GenBank/DDBJ databases">
        <title>The genomes of Aspergillus section Nigri reveals drivers in fungal speciation.</title>
        <authorList>
            <consortium name="DOE Joint Genome Institute"/>
            <person name="Vesth T.C."/>
            <person name="Nybo J."/>
            <person name="Theobald S."/>
            <person name="Brandl J."/>
            <person name="Frisvad J.C."/>
            <person name="Nielsen K.F."/>
            <person name="Lyhne E.K."/>
            <person name="Kogle M.E."/>
            <person name="Kuo A."/>
            <person name="Riley R."/>
            <person name="Clum A."/>
            <person name="Nolan M."/>
            <person name="Lipzen A."/>
            <person name="Salamov A."/>
            <person name="Henrissat B."/>
            <person name="Wiebenga A."/>
            <person name="De vries R.P."/>
            <person name="Grigoriev I.V."/>
            <person name="Mortensen U.H."/>
            <person name="Andersen M.R."/>
            <person name="Baker S.E."/>
        </authorList>
    </citation>
    <scope>NUCLEOTIDE SEQUENCE [LARGE SCALE GENOMIC DNA]</scope>
    <source>
        <strain evidence="8 9">CBS 114.80</strain>
    </source>
</reference>
<evidence type="ECO:0000256" key="1">
    <source>
        <dbReference type="ARBA" id="ARBA00022723"/>
    </source>
</evidence>
<dbReference type="SMART" id="SM00066">
    <property type="entry name" value="GAL4"/>
    <property type="match status" value="1"/>
</dbReference>
<dbReference type="GO" id="GO:0000981">
    <property type="term" value="F:DNA-binding transcription factor activity, RNA polymerase II-specific"/>
    <property type="evidence" value="ECO:0007669"/>
    <property type="project" value="InterPro"/>
</dbReference>
<dbReference type="InterPro" id="IPR036864">
    <property type="entry name" value="Zn2-C6_fun-type_DNA-bd_sf"/>
</dbReference>
<keyword evidence="9" id="KW-1185">Reference proteome</keyword>
<dbReference type="Gene3D" id="4.10.240.10">
    <property type="entry name" value="Zn(2)-C6 fungal-type DNA-binding domain"/>
    <property type="match status" value="1"/>
</dbReference>
<dbReference type="AlphaFoldDB" id="A0A2V5IMQ0"/>
<sequence>MEEQTEASSSVADSSVSPSSASQSNKPRRTRLAPSVLPTRVSSACERCRLHKSRCDPYRPCSLCVRANVECRQRPAIQRRAGNVPSSRRRLPGARGKLSRRQRQIYSPQSRELLRGPTTGENDPVTSPRTMSADNRRQHNPISSSIEPGEAESAMGIARKICELGSQHLDEQTTSAIPGYSTSKGVLPAPGTGANRRPISAIVGQPFPATETVYSLLDDYFDTVHWFSLVVYEPKFRRKLQTIADGCADPTQRPFLLLLAVMLGMAAWYRSQRSRQEATNANDNWADWSETLMRLVENNLIDVMDQPSVLAIQTCILFGSYHVYHGRPNLSFTLLGATIKMAHAIGMHREPRRGDIDDIEERKRVWWTIYTWDRFASITYGTPLGINDKDCNLSMPADIYENPSFAHPVSDDSASVCYSPYQRELNRLYLIASPALEIIFGSRTSRTSQDLVRDSFVSLVQETSEKLHSWRQCLPSHLVLDLQQDFRATDEQSAKAYALQALSLHLTYDNILIVLYRPLISRQVDHLWTSNMSPGVDDIHSTVFATAAAPDTSRRTPIQASTASSEFWMKAAIRTSRITELPVLAQLATESHLVAFLAINLFNAAVVLAVMAISEPLSDTAQEVKRTMTRILRLQDLLGKRSALSRQSTQVLKKVVTMLLRRESAAMLAPLAETTAFIEYDTNGDRALPDPPPMSVEETLRLPLNATLDIVDPLVGSQGSSNFNRAGRVNESLTSVQYVMVPGQDYTLHVPVLGENQRGQLPAHPSIPPTNDWALPASGDWQQPNGLTPPGEDGHYNNVENGLYWLWDTTWNGL</sequence>
<dbReference type="PROSITE" id="PS50048">
    <property type="entry name" value="ZN2_CY6_FUNGAL_2"/>
    <property type="match status" value="1"/>
</dbReference>
<keyword evidence="5" id="KW-0539">Nucleus</keyword>
<dbReference type="SMART" id="SM00906">
    <property type="entry name" value="Fungal_trans"/>
    <property type="match status" value="1"/>
</dbReference>
<feature type="compositionally biased region" description="Low complexity" evidence="6">
    <location>
        <begin position="7"/>
        <end position="24"/>
    </location>
</feature>
<dbReference type="InterPro" id="IPR050987">
    <property type="entry name" value="AtrR-like"/>
</dbReference>
<keyword evidence="2" id="KW-0805">Transcription regulation</keyword>
<name>A0A2V5IMQ0_9EURO</name>
<dbReference type="InterPro" id="IPR007219">
    <property type="entry name" value="XnlR_reg_dom"/>
</dbReference>
<dbReference type="InterPro" id="IPR001138">
    <property type="entry name" value="Zn2Cys6_DnaBD"/>
</dbReference>
<evidence type="ECO:0000256" key="4">
    <source>
        <dbReference type="ARBA" id="ARBA00023163"/>
    </source>
</evidence>
<feature type="compositionally biased region" description="Polar residues" evidence="6">
    <location>
        <begin position="119"/>
        <end position="133"/>
    </location>
</feature>
<evidence type="ECO:0000256" key="5">
    <source>
        <dbReference type="ARBA" id="ARBA00023242"/>
    </source>
</evidence>
<keyword evidence="1" id="KW-0479">Metal-binding</keyword>
<feature type="region of interest" description="Disordered" evidence="6">
    <location>
        <begin position="1"/>
        <end position="36"/>
    </location>
</feature>
<dbReference type="PANTHER" id="PTHR46910">
    <property type="entry name" value="TRANSCRIPTION FACTOR PDR1"/>
    <property type="match status" value="1"/>
</dbReference>
<dbReference type="Pfam" id="PF00172">
    <property type="entry name" value="Zn_clus"/>
    <property type="match status" value="1"/>
</dbReference>
<organism evidence="8 9">
    <name type="scientific">Aspergillus indologenus CBS 114.80</name>
    <dbReference type="NCBI Taxonomy" id="1450541"/>
    <lineage>
        <taxon>Eukaryota</taxon>
        <taxon>Fungi</taxon>
        <taxon>Dikarya</taxon>
        <taxon>Ascomycota</taxon>
        <taxon>Pezizomycotina</taxon>
        <taxon>Eurotiomycetes</taxon>
        <taxon>Eurotiomycetidae</taxon>
        <taxon>Eurotiales</taxon>
        <taxon>Aspergillaceae</taxon>
        <taxon>Aspergillus</taxon>
        <taxon>Aspergillus subgen. Circumdati</taxon>
    </lineage>
</organism>
<dbReference type="GO" id="GO:0008270">
    <property type="term" value="F:zinc ion binding"/>
    <property type="evidence" value="ECO:0007669"/>
    <property type="project" value="InterPro"/>
</dbReference>
<dbReference type="Proteomes" id="UP000248817">
    <property type="component" value="Unassembled WGS sequence"/>
</dbReference>
<dbReference type="GO" id="GO:0009893">
    <property type="term" value="P:positive regulation of metabolic process"/>
    <property type="evidence" value="ECO:0007669"/>
    <property type="project" value="UniProtKB-ARBA"/>
</dbReference>
<keyword evidence="3" id="KW-0238">DNA-binding</keyword>
<feature type="compositionally biased region" description="Basic residues" evidence="6">
    <location>
        <begin position="87"/>
        <end position="103"/>
    </location>
</feature>
<protein>
    <submittedName>
        <fullName evidence="8">Putative C6 transcription factor</fullName>
    </submittedName>
</protein>
<feature type="domain" description="Zn(2)-C6 fungal-type" evidence="7">
    <location>
        <begin position="44"/>
        <end position="73"/>
    </location>
</feature>
<evidence type="ECO:0000259" key="7">
    <source>
        <dbReference type="PROSITE" id="PS50048"/>
    </source>
</evidence>
<dbReference type="PROSITE" id="PS00463">
    <property type="entry name" value="ZN2_CY6_FUNGAL_1"/>
    <property type="match status" value="1"/>
</dbReference>
<feature type="region of interest" description="Disordered" evidence="6">
    <location>
        <begin position="80"/>
        <end position="151"/>
    </location>
</feature>
<gene>
    <name evidence="8" type="ORF">BP00DRAFT_359224</name>
</gene>
<dbReference type="CDD" id="cd00067">
    <property type="entry name" value="GAL4"/>
    <property type="match status" value="1"/>
</dbReference>
<dbReference type="EMBL" id="KZ825677">
    <property type="protein sequence ID" value="PYI25137.1"/>
    <property type="molecule type" value="Genomic_DNA"/>
</dbReference>
<dbReference type="PANTHER" id="PTHR46910:SF8">
    <property type="entry name" value="ZN(II)2CYS6 TRANSCRIPTION FACTOR (EUROFUNG)"/>
    <property type="match status" value="1"/>
</dbReference>
<proteinExistence type="predicted"/>